<sequence length="107" mass="12737">MPNALKYFLNIQNDESNKVHVLLILKQLYKIQKWCHKQKYFELYSSSILIVYDASILNNTLNKPNSDWVRVKMIDFAHVFPIENKSRCDSNYIFGINKLVQMFESFV</sequence>
<dbReference type="AlphaFoldDB" id="T1GV62"/>
<keyword evidence="3" id="KW-0547">Nucleotide-binding</keyword>
<evidence type="ECO:0000256" key="8">
    <source>
        <dbReference type="RuleBase" id="RU363090"/>
    </source>
</evidence>
<evidence type="ECO:0000313" key="10">
    <source>
        <dbReference type="Proteomes" id="UP000015102"/>
    </source>
</evidence>
<dbReference type="GO" id="GO:0008440">
    <property type="term" value="F:inositol-1,4,5-trisphosphate 3-kinase activity"/>
    <property type="evidence" value="ECO:0007669"/>
    <property type="project" value="TreeGrafter"/>
</dbReference>
<proteinExistence type="inferred from homology"/>
<dbReference type="GO" id="GO:0005737">
    <property type="term" value="C:cytoplasm"/>
    <property type="evidence" value="ECO:0007669"/>
    <property type="project" value="TreeGrafter"/>
</dbReference>
<dbReference type="GO" id="GO:0032958">
    <property type="term" value="P:inositol phosphate biosynthetic process"/>
    <property type="evidence" value="ECO:0007669"/>
    <property type="project" value="InterPro"/>
</dbReference>
<dbReference type="STRING" id="36166.T1GV62"/>
<dbReference type="EnsemblMetazoa" id="MESCA007646-RA">
    <property type="protein sequence ID" value="MESCA007646-PA"/>
    <property type="gene ID" value="MESCA007646"/>
</dbReference>
<evidence type="ECO:0000313" key="9">
    <source>
        <dbReference type="EnsemblMetazoa" id="MESCA007646-PA"/>
    </source>
</evidence>
<dbReference type="InterPro" id="IPR005522">
    <property type="entry name" value="IPK"/>
</dbReference>
<dbReference type="EMBL" id="CAQQ02173118">
    <property type="status" value="NOT_ANNOTATED_CDS"/>
    <property type="molecule type" value="Genomic_DNA"/>
</dbReference>
<dbReference type="InterPro" id="IPR038286">
    <property type="entry name" value="IPK_sf"/>
</dbReference>
<dbReference type="GO" id="GO:0047326">
    <property type="term" value="F:inositol-1,3,4,6-tetrakisphosphate 5-kinase activity"/>
    <property type="evidence" value="ECO:0007669"/>
    <property type="project" value="RHEA"/>
</dbReference>
<evidence type="ECO:0000256" key="5">
    <source>
        <dbReference type="ARBA" id="ARBA00022840"/>
    </source>
</evidence>
<dbReference type="GO" id="GO:0005524">
    <property type="term" value="F:ATP binding"/>
    <property type="evidence" value="ECO:0007669"/>
    <property type="project" value="UniProtKB-KW"/>
</dbReference>
<evidence type="ECO:0000256" key="2">
    <source>
        <dbReference type="ARBA" id="ARBA00022679"/>
    </source>
</evidence>
<evidence type="ECO:0000256" key="1">
    <source>
        <dbReference type="ARBA" id="ARBA00007374"/>
    </source>
</evidence>
<keyword evidence="5" id="KW-0067">ATP-binding</keyword>
<dbReference type="Gene3D" id="3.30.470.160">
    <property type="entry name" value="Inositol polyphosphate kinase"/>
    <property type="match status" value="1"/>
</dbReference>
<dbReference type="Pfam" id="PF03770">
    <property type="entry name" value="IPK"/>
    <property type="match status" value="1"/>
</dbReference>
<dbReference type="EC" id="2.7.-.-" evidence="8"/>
<dbReference type="Proteomes" id="UP000015102">
    <property type="component" value="Unassembled WGS sequence"/>
</dbReference>
<dbReference type="HOGENOM" id="CLU_2212950_0_0_1"/>
<keyword evidence="2 8" id="KW-0808">Transferase</keyword>
<evidence type="ECO:0000256" key="7">
    <source>
        <dbReference type="ARBA" id="ARBA00036525"/>
    </source>
</evidence>
<comment type="catalytic activity">
    <reaction evidence="6">
        <text>1D-myo-inositol 1,4,5-trisphosphate + 2 ATP = 1D-myo-inositol 1,3,4,5,6-pentakisphosphate + 2 ADP + 2 H(+)</text>
        <dbReference type="Rhea" id="RHEA:32359"/>
        <dbReference type="ChEBI" id="CHEBI:15378"/>
        <dbReference type="ChEBI" id="CHEBI:30616"/>
        <dbReference type="ChEBI" id="CHEBI:57733"/>
        <dbReference type="ChEBI" id="CHEBI:203600"/>
        <dbReference type="ChEBI" id="CHEBI:456216"/>
        <dbReference type="EC" id="2.7.1.151"/>
    </reaction>
</comment>
<dbReference type="PANTHER" id="PTHR12400">
    <property type="entry name" value="INOSITOL POLYPHOSPHATE KINASE"/>
    <property type="match status" value="1"/>
</dbReference>
<evidence type="ECO:0000256" key="3">
    <source>
        <dbReference type="ARBA" id="ARBA00022741"/>
    </source>
</evidence>
<dbReference type="SUPFAM" id="SSF56104">
    <property type="entry name" value="SAICAR synthase-like"/>
    <property type="match status" value="1"/>
</dbReference>
<evidence type="ECO:0000256" key="4">
    <source>
        <dbReference type="ARBA" id="ARBA00022777"/>
    </source>
</evidence>
<comment type="similarity">
    <text evidence="1 8">Belongs to the inositol phosphokinase (IPK) family.</text>
</comment>
<evidence type="ECO:0000256" key="6">
    <source>
        <dbReference type="ARBA" id="ARBA00036164"/>
    </source>
</evidence>
<dbReference type="PANTHER" id="PTHR12400:SF51">
    <property type="entry name" value="INOSITOL POLYPHOSPHATE MULTIKINASE"/>
    <property type="match status" value="1"/>
</dbReference>
<comment type="catalytic activity">
    <reaction evidence="7">
        <text>1D-myo-inositol 1,3,4,6-tetrakisphosphate + ATP = 1D-myo-inositol 1,3,4,5,6-pentakisphosphate + ADP + H(+)</text>
        <dbReference type="Rhea" id="RHEA:12717"/>
        <dbReference type="ChEBI" id="CHEBI:15378"/>
        <dbReference type="ChEBI" id="CHEBI:30616"/>
        <dbReference type="ChEBI" id="CHEBI:57660"/>
        <dbReference type="ChEBI" id="CHEBI:57733"/>
        <dbReference type="ChEBI" id="CHEBI:456216"/>
        <dbReference type="EC" id="2.7.1.140"/>
    </reaction>
</comment>
<keyword evidence="10" id="KW-1185">Reference proteome</keyword>
<name>T1GV62_MEGSC</name>
<organism evidence="9 10">
    <name type="scientific">Megaselia scalaris</name>
    <name type="common">Humpbacked fly</name>
    <name type="synonym">Phora scalaris</name>
    <dbReference type="NCBI Taxonomy" id="36166"/>
    <lineage>
        <taxon>Eukaryota</taxon>
        <taxon>Metazoa</taxon>
        <taxon>Ecdysozoa</taxon>
        <taxon>Arthropoda</taxon>
        <taxon>Hexapoda</taxon>
        <taxon>Insecta</taxon>
        <taxon>Pterygota</taxon>
        <taxon>Neoptera</taxon>
        <taxon>Endopterygota</taxon>
        <taxon>Diptera</taxon>
        <taxon>Brachycera</taxon>
        <taxon>Muscomorpha</taxon>
        <taxon>Platypezoidea</taxon>
        <taxon>Phoridae</taxon>
        <taxon>Megaseliini</taxon>
        <taxon>Megaselia</taxon>
    </lineage>
</organism>
<accession>T1GV62</accession>
<protein>
    <recommendedName>
        <fullName evidence="8">Kinase</fullName>
        <ecNumber evidence="8">2.7.-.-</ecNumber>
    </recommendedName>
</protein>
<keyword evidence="4 8" id="KW-0418">Kinase</keyword>
<reference evidence="9" key="2">
    <citation type="submission" date="2015-06" db="UniProtKB">
        <authorList>
            <consortium name="EnsemblMetazoa"/>
        </authorList>
    </citation>
    <scope>IDENTIFICATION</scope>
</reference>
<dbReference type="GO" id="GO:0005634">
    <property type="term" value="C:nucleus"/>
    <property type="evidence" value="ECO:0007669"/>
    <property type="project" value="TreeGrafter"/>
</dbReference>
<reference evidence="10" key="1">
    <citation type="submission" date="2013-02" db="EMBL/GenBank/DDBJ databases">
        <authorList>
            <person name="Hughes D."/>
        </authorList>
    </citation>
    <scope>NUCLEOTIDE SEQUENCE</scope>
    <source>
        <strain>Durham</strain>
        <strain evidence="10">NC isolate 2 -- Noor lab</strain>
    </source>
</reference>